<proteinExistence type="predicted"/>
<gene>
    <name evidence="1" type="ORF">AVEN_104474_1</name>
</gene>
<comment type="caution">
    <text evidence="1">The sequence shown here is derived from an EMBL/GenBank/DDBJ whole genome shotgun (WGS) entry which is preliminary data.</text>
</comment>
<evidence type="ECO:0000313" key="1">
    <source>
        <dbReference type="EMBL" id="GBM77781.1"/>
    </source>
</evidence>
<name>A0A4Y2IJ07_ARAVE</name>
<protein>
    <submittedName>
        <fullName evidence="1">Uncharacterized protein</fullName>
    </submittedName>
</protein>
<organism evidence="1 2">
    <name type="scientific">Araneus ventricosus</name>
    <name type="common">Orbweaver spider</name>
    <name type="synonym">Epeira ventricosa</name>
    <dbReference type="NCBI Taxonomy" id="182803"/>
    <lineage>
        <taxon>Eukaryota</taxon>
        <taxon>Metazoa</taxon>
        <taxon>Ecdysozoa</taxon>
        <taxon>Arthropoda</taxon>
        <taxon>Chelicerata</taxon>
        <taxon>Arachnida</taxon>
        <taxon>Araneae</taxon>
        <taxon>Araneomorphae</taxon>
        <taxon>Entelegynae</taxon>
        <taxon>Araneoidea</taxon>
        <taxon>Araneidae</taxon>
        <taxon>Araneus</taxon>
    </lineage>
</organism>
<keyword evidence="2" id="KW-1185">Reference proteome</keyword>
<accession>A0A4Y2IJ07</accession>
<reference evidence="1 2" key="1">
    <citation type="journal article" date="2019" name="Sci. Rep.">
        <title>Orb-weaving spider Araneus ventricosus genome elucidates the spidroin gene catalogue.</title>
        <authorList>
            <person name="Kono N."/>
            <person name="Nakamura H."/>
            <person name="Ohtoshi R."/>
            <person name="Moran D.A.P."/>
            <person name="Shinohara A."/>
            <person name="Yoshida Y."/>
            <person name="Fujiwara M."/>
            <person name="Mori M."/>
            <person name="Tomita M."/>
            <person name="Arakawa K."/>
        </authorList>
    </citation>
    <scope>NUCLEOTIDE SEQUENCE [LARGE SCALE GENOMIC DNA]</scope>
</reference>
<evidence type="ECO:0000313" key="2">
    <source>
        <dbReference type="Proteomes" id="UP000499080"/>
    </source>
</evidence>
<dbReference type="Proteomes" id="UP000499080">
    <property type="component" value="Unassembled WGS sequence"/>
</dbReference>
<dbReference type="AlphaFoldDB" id="A0A4Y2IJ07"/>
<dbReference type="EMBL" id="BGPR01186207">
    <property type="protein sequence ID" value="GBM77781.1"/>
    <property type="molecule type" value="Genomic_DNA"/>
</dbReference>
<sequence length="112" mass="12408">MEFILDLHSCRILTGYVCLNVDFRPNVDKQVPRKVLAVLPAGAHALSGLLELVNRSSEGSRISIPRSALHSDTRLVFGGIRQLTPWLSTQVARESIVVLDRVQGSLDRPHAR</sequence>